<dbReference type="PRINTS" id="PR00081">
    <property type="entry name" value="GDHRDH"/>
</dbReference>
<sequence>MAERLGTSLTGKTAIVTGASRGIGAEIARELAHQGASVAITYLNSPEAAAEVVDSITAAGGRAVAIRADHGTAAGSRSGIREAVEALGSLDILVNNVGVGWISPLDETSDEQLEAMLTININGVVYSTQEAIRHIGDGGRIITIGSCVGSVAHYAGASVYTTTKAALKGFTTSLSRDLGPRRITVNMIAPGPIATEGTPPVGEFADLLMGFTSLGRFGSASDVAYLAAWMASDQAAFMTGSIVGIDGGWSA</sequence>
<dbReference type="SMART" id="SM00822">
    <property type="entry name" value="PKS_KR"/>
    <property type="match status" value="1"/>
</dbReference>
<gene>
    <name evidence="3" type="ORF">UFOPK3268_01057</name>
    <name evidence="4" type="ORF">UFOPK3752_01232</name>
    <name evidence="5" type="ORF">UFOPK4150_01058</name>
</gene>
<evidence type="ECO:0000313" key="5">
    <source>
        <dbReference type="EMBL" id="CAB5031795.1"/>
    </source>
</evidence>
<dbReference type="SUPFAM" id="SSF51735">
    <property type="entry name" value="NAD(P)-binding Rossmann-fold domains"/>
    <property type="match status" value="1"/>
</dbReference>
<proteinExistence type="inferred from homology"/>
<feature type="domain" description="Ketoreductase" evidence="2">
    <location>
        <begin position="12"/>
        <end position="196"/>
    </location>
</feature>
<dbReference type="EMBL" id="CAFBND010000044">
    <property type="protein sequence ID" value="CAB4943869.1"/>
    <property type="molecule type" value="Genomic_DNA"/>
</dbReference>
<dbReference type="AlphaFoldDB" id="A0A6J7JM82"/>
<reference evidence="4" key="1">
    <citation type="submission" date="2020-05" db="EMBL/GenBank/DDBJ databases">
        <authorList>
            <person name="Chiriac C."/>
            <person name="Salcher M."/>
            <person name="Ghai R."/>
            <person name="Kavagutti S V."/>
        </authorList>
    </citation>
    <scope>NUCLEOTIDE SEQUENCE</scope>
</reference>
<evidence type="ECO:0000256" key="1">
    <source>
        <dbReference type="ARBA" id="ARBA00006484"/>
    </source>
</evidence>
<evidence type="ECO:0000313" key="3">
    <source>
        <dbReference type="EMBL" id="CAB4850710.1"/>
    </source>
</evidence>
<dbReference type="InterPro" id="IPR050259">
    <property type="entry name" value="SDR"/>
</dbReference>
<dbReference type="InterPro" id="IPR057326">
    <property type="entry name" value="KR_dom"/>
</dbReference>
<dbReference type="Gene3D" id="3.40.50.720">
    <property type="entry name" value="NAD(P)-binding Rossmann-like Domain"/>
    <property type="match status" value="1"/>
</dbReference>
<dbReference type="PANTHER" id="PTHR42879:SF2">
    <property type="entry name" value="3-OXOACYL-[ACYL-CARRIER-PROTEIN] REDUCTASE FABG"/>
    <property type="match status" value="1"/>
</dbReference>
<name>A0A6J7JM82_9ZZZZ</name>
<evidence type="ECO:0000313" key="4">
    <source>
        <dbReference type="EMBL" id="CAB4943869.1"/>
    </source>
</evidence>
<comment type="similarity">
    <text evidence="1">Belongs to the short-chain dehydrogenases/reductases (SDR) family.</text>
</comment>
<dbReference type="Pfam" id="PF13561">
    <property type="entry name" value="adh_short_C2"/>
    <property type="match status" value="1"/>
</dbReference>
<dbReference type="PRINTS" id="PR00080">
    <property type="entry name" value="SDRFAMILY"/>
</dbReference>
<dbReference type="EMBL" id="CAFBIZ010000133">
    <property type="protein sequence ID" value="CAB4850710.1"/>
    <property type="molecule type" value="Genomic_DNA"/>
</dbReference>
<dbReference type="InterPro" id="IPR002347">
    <property type="entry name" value="SDR_fam"/>
</dbReference>
<dbReference type="FunFam" id="3.40.50.720:FF:000084">
    <property type="entry name" value="Short-chain dehydrogenase reductase"/>
    <property type="match status" value="1"/>
</dbReference>
<protein>
    <submittedName>
        <fullName evidence="4">Unannotated protein</fullName>
    </submittedName>
</protein>
<dbReference type="PANTHER" id="PTHR42879">
    <property type="entry name" value="3-OXOACYL-(ACYL-CARRIER-PROTEIN) REDUCTASE"/>
    <property type="match status" value="1"/>
</dbReference>
<dbReference type="InterPro" id="IPR036291">
    <property type="entry name" value="NAD(P)-bd_dom_sf"/>
</dbReference>
<accession>A0A6J7JM82</accession>
<evidence type="ECO:0000259" key="2">
    <source>
        <dbReference type="SMART" id="SM00822"/>
    </source>
</evidence>
<organism evidence="4">
    <name type="scientific">freshwater metagenome</name>
    <dbReference type="NCBI Taxonomy" id="449393"/>
    <lineage>
        <taxon>unclassified sequences</taxon>
        <taxon>metagenomes</taxon>
        <taxon>ecological metagenomes</taxon>
    </lineage>
</organism>
<dbReference type="EMBL" id="CAFBPU010000018">
    <property type="protein sequence ID" value="CAB5031795.1"/>
    <property type="molecule type" value="Genomic_DNA"/>
</dbReference>